<feature type="transmembrane region" description="Helical" evidence="1">
    <location>
        <begin position="58"/>
        <end position="81"/>
    </location>
</feature>
<feature type="transmembrane region" description="Helical" evidence="1">
    <location>
        <begin position="21"/>
        <end position="38"/>
    </location>
</feature>
<dbReference type="Proteomes" id="UP000294321">
    <property type="component" value="Chromosome"/>
</dbReference>
<name>A0A4P6ZJB5_9LACO</name>
<gene>
    <name evidence="2" type="ORF">ELX58_00835</name>
</gene>
<accession>A0A4P6ZJB5</accession>
<dbReference type="KEGG" id="lji:ELX58_00835"/>
<keyword evidence="1" id="KW-1133">Transmembrane helix</keyword>
<feature type="transmembrane region" description="Helical" evidence="1">
    <location>
        <begin position="88"/>
        <end position="110"/>
    </location>
</feature>
<reference evidence="3" key="1">
    <citation type="submission" date="2018-12" db="EMBL/GenBank/DDBJ databases">
        <title>A new species of lactobacillus.</title>
        <authorList>
            <person name="Jian Y."/>
            <person name="Xin L."/>
            <person name="Hong Z.J."/>
            <person name="Ming L.Z."/>
            <person name="Hong X.Z."/>
        </authorList>
    </citation>
    <scope>NUCLEOTIDE SEQUENCE [LARGE SCALE GENOMIC DNA]</scope>
    <source>
        <strain evidence="3">HSLZ-75</strain>
    </source>
</reference>
<feature type="transmembrane region" description="Helical" evidence="1">
    <location>
        <begin position="116"/>
        <end position="134"/>
    </location>
</feature>
<dbReference type="RefSeq" id="WP_133441291.1">
    <property type="nucleotide sequence ID" value="NZ_CP034726.1"/>
</dbReference>
<dbReference type="PANTHER" id="PTHR40078:SF1">
    <property type="entry name" value="INTEGRAL MEMBRANE PROTEIN"/>
    <property type="match status" value="1"/>
</dbReference>
<dbReference type="OrthoDB" id="9814474at2"/>
<keyword evidence="1" id="KW-0472">Membrane</keyword>
<dbReference type="PANTHER" id="PTHR40078">
    <property type="entry name" value="INTEGRAL MEMBRANE PROTEIN-RELATED"/>
    <property type="match status" value="1"/>
</dbReference>
<evidence type="ECO:0000313" key="2">
    <source>
        <dbReference type="EMBL" id="QBP17746.1"/>
    </source>
</evidence>
<dbReference type="EMBL" id="CP034726">
    <property type="protein sequence ID" value="QBP17746.1"/>
    <property type="molecule type" value="Genomic_DNA"/>
</dbReference>
<dbReference type="AlphaFoldDB" id="A0A4P6ZJB5"/>
<sequence>MDNVLNPQKSKDNLLGKSLKAIVSLLGVVLIGLGATFLKMGHVGLDPFTALNIGMSNHLGMALGTYQLSVNIIIFIFVLLLDRKQIGIGTFFNMVLVGYEIQWFSAIYSAHVAEGLHIPLIIVDALVGIALFTLGTSLYMSVDLGVAPYDAIAPIIVERSKHAKYQWVRSSQDILFMIAGVLAGGISSGSVGIMTIVVAFFAGPLINFWNLHISRDLVDQINRFSHQDRKINAWVTGLVHAGKYGAILTRSAYRHTSFVQQHMSGYTDAEIREMIHRTRNSLRRNAMVRHAIDRRYDSLLMEAGRRNIKVR</sequence>
<dbReference type="Pfam" id="PF19700">
    <property type="entry name" value="DUF6198"/>
    <property type="match status" value="1"/>
</dbReference>
<keyword evidence="3" id="KW-1185">Reference proteome</keyword>
<protein>
    <submittedName>
        <fullName evidence="2">Membrane protein</fullName>
    </submittedName>
</protein>
<keyword evidence="1" id="KW-0812">Transmembrane</keyword>
<organism evidence="2 3">
    <name type="scientific">Acetilactobacillus jinshanensis</name>
    <dbReference type="NCBI Taxonomy" id="1720083"/>
    <lineage>
        <taxon>Bacteria</taxon>
        <taxon>Bacillati</taxon>
        <taxon>Bacillota</taxon>
        <taxon>Bacilli</taxon>
        <taxon>Lactobacillales</taxon>
        <taxon>Lactobacillaceae</taxon>
        <taxon>Acetilactobacillus</taxon>
    </lineage>
</organism>
<feature type="transmembrane region" description="Helical" evidence="1">
    <location>
        <begin position="174"/>
        <end position="202"/>
    </location>
</feature>
<proteinExistence type="predicted"/>
<dbReference type="InterPro" id="IPR038750">
    <property type="entry name" value="YczE/YyaS-like"/>
</dbReference>
<evidence type="ECO:0000256" key="1">
    <source>
        <dbReference type="SAM" id="Phobius"/>
    </source>
</evidence>
<evidence type="ECO:0000313" key="3">
    <source>
        <dbReference type="Proteomes" id="UP000294321"/>
    </source>
</evidence>